<dbReference type="KEGG" id="pth:PTH_2880"/>
<gene>
    <name evidence="1" type="ordered locus">PTH_2880</name>
</gene>
<dbReference type="Proteomes" id="UP000006556">
    <property type="component" value="Chromosome"/>
</dbReference>
<keyword evidence="2" id="KW-1185">Reference proteome</keyword>
<dbReference type="AlphaFoldDB" id="A5CY71"/>
<evidence type="ECO:0000313" key="2">
    <source>
        <dbReference type="Proteomes" id="UP000006556"/>
    </source>
</evidence>
<dbReference type="EMBL" id="AP009389">
    <property type="protein sequence ID" value="BAF61061.1"/>
    <property type="molecule type" value="Genomic_DNA"/>
</dbReference>
<proteinExistence type="predicted"/>
<reference evidence="2" key="1">
    <citation type="journal article" date="2008" name="Genome Res.">
        <title>The genome of Pelotomaculum thermopropionicum reveals niche-associated evolution in anaerobic microbiota.</title>
        <authorList>
            <person name="Kosaka T."/>
            <person name="Kato S."/>
            <person name="Shimoyama T."/>
            <person name="Ishii S."/>
            <person name="Abe T."/>
            <person name="Watanabe K."/>
        </authorList>
    </citation>
    <scope>NUCLEOTIDE SEQUENCE [LARGE SCALE GENOMIC DNA]</scope>
    <source>
        <strain evidence="2">DSM 13744 / JCM 10971 / SI</strain>
    </source>
</reference>
<name>A5CY71_PELTS</name>
<sequence>MVLGRMYERQKKAATGFADRDISGGQNVHREKTAEKIASLAGVGEKTVRRAAEFAKAVDAGSSLKKLLILAGFS</sequence>
<accession>A5CY71</accession>
<organism evidence="1 2">
    <name type="scientific">Pelotomaculum thermopropionicum (strain DSM 13744 / JCM 10971 / SI)</name>
    <dbReference type="NCBI Taxonomy" id="370438"/>
    <lineage>
        <taxon>Bacteria</taxon>
        <taxon>Bacillati</taxon>
        <taxon>Bacillota</taxon>
        <taxon>Clostridia</taxon>
        <taxon>Eubacteriales</taxon>
        <taxon>Desulfotomaculaceae</taxon>
        <taxon>Pelotomaculum</taxon>
    </lineage>
</organism>
<evidence type="ECO:0000313" key="1">
    <source>
        <dbReference type="EMBL" id="BAF61061.1"/>
    </source>
</evidence>
<protein>
    <submittedName>
        <fullName evidence="1">Uncharacterized protein</fullName>
    </submittedName>
</protein>
<dbReference type="HOGENOM" id="CLU_2684556_0_0_9"/>